<evidence type="ECO:0000313" key="8">
    <source>
        <dbReference type="EMBL" id="MFC4291152.1"/>
    </source>
</evidence>
<sequence>MTKKILITGGKGMLGRSAAKMAGLFPRFDVRALGHDELDVTDEKAVMSHADWVAGGWIFHCAAKVNVEGCAQDPEGARNTIVGGTRNAAKLALESGARLLYPQSFLVYDAKTCPIAEDAQPSPLSLYGELKYEAENIVAEMLPDPLMIRMAGFFGGEAADKNFVGRIIPVIHKAMMDGAKSFDVGDRVWQPTWTDDLAYNALHMMDRGASGYYQMACLGSASFAELAHEITVALGWSAQISINTVSASAVSGDELGKRPDAAILSCKRLADDRMNLQRSWQASLHAYLRHPYFDTYRLENQI</sequence>
<proteinExistence type="inferred from homology"/>
<evidence type="ECO:0000256" key="5">
    <source>
        <dbReference type="ARBA" id="ARBA00048200"/>
    </source>
</evidence>
<dbReference type="RefSeq" id="WP_381420744.1">
    <property type="nucleotide sequence ID" value="NZ_JBHSDH010000010.1"/>
</dbReference>
<feature type="domain" description="RmlD-like substrate binding" evidence="7">
    <location>
        <begin position="4"/>
        <end position="289"/>
    </location>
</feature>
<comment type="similarity">
    <text evidence="2 6">Belongs to the dTDP-4-dehydrorhamnose reductase family.</text>
</comment>
<comment type="caution">
    <text evidence="8">The sequence shown here is derived from an EMBL/GenBank/DDBJ whole genome shotgun (WGS) entry which is preliminary data.</text>
</comment>
<dbReference type="Gene3D" id="3.40.50.720">
    <property type="entry name" value="NAD(P)-binding Rossmann-like Domain"/>
    <property type="match status" value="1"/>
</dbReference>
<dbReference type="SUPFAM" id="SSF51735">
    <property type="entry name" value="NAD(P)-binding Rossmann-fold domains"/>
    <property type="match status" value="1"/>
</dbReference>
<evidence type="ECO:0000256" key="1">
    <source>
        <dbReference type="ARBA" id="ARBA00004781"/>
    </source>
</evidence>
<keyword evidence="6" id="KW-0521">NADP</keyword>
<dbReference type="InterPro" id="IPR029903">
    <property type="entry name" value="RmlD-like-bd"/>
</dbReference>
<dbReference type="PANTHER" id="PTHR10491:SF4">
    <property type="entry name" value="METHIONINE ADENOSYLTRANSFERASE 2 SUBUNIT BETA"/>
    <property type="match status" value="1"/>
</dbReference>
<accession>A0ABV8RCL2</accession>
<dbReference type="EMBL" id="JBHSDH010000010">
    <property type="protein sequence ID" value="MFC4291152.1"/>
    <property type="molecule type" value="Genomic_DNA"/>
</dbReference>
<evidence type="ECO:0000259" key="7">
    <source>
        <dbReference type="Pfam" id="PF04321"/>
    </source>
</evidence>
<comment type="pathway">
    <text evidence="1 6">Carbohydrate biosynthesis; dTDP-L-rhamnose biosynthesis.</text>
</comment>
<organism evidence="8 9">
    <name type="scientific">Sphingorhabdus arenilitoris</name>
    <dbReference type="NCBI Taxonomy" id="1490041"/>
    <lineage>
        <taxon>Bacteria</taxon>
        <taxon>Pseudomonadati</taxon>
        <taxon>Pseudomonadota</taxon>
        <taxon>Alphaproteobacteria</taxon>
        <taxon>Sphingomonadales</taxon>
        <taxon>Sphingomonadaceae</taxon>
        <taxon>Sphingorhabdus</taxon>
    </lineage>
</organism>
<protein>
    <recommendedName>
        <fullName evidence="4 6">dTDP-4-dehydrorhamnose reductase</fullName>
        <ecNumber evidence="3 6">1.1.1.133</ecNumber>
    </recommendedName>
</protein>
<comment type="function">
    <text evidence="6">Catalyzes the reduction of dTDP-6-deoxy-L-lyxo-4-hexulose to yield dTDP-L-rhamnose.</text>
</comment>
<dbReference type="EC" id="1.1.1.133" evidence="3 6"/>
<dbReference type="InterPro" id="IPR005913">
    <property type="entry name" value="dTDP_dehydrorham_reduct"/>
</dbReference>
<evidence type="ECO:0000256" key="6">
    <source>
        <dbReference type="RuleBase" id="RU364082"/>
    </source>
</evidence>
<reference evidence="9" key="1">
    <citation type="journal article" date="2019" name="Int. J. Syst. Evol. Microbiol.">
        <title>The Global Catalogue of Microorganisms (GCM) 10K type strain sequencing project: providing services to taxonomists for standard genome sequencing and annotation.</title>
        <authorList>
            <consortium name="The Broad Institute Genomics Platform"/>
            <consortium name="The Broad Institute Genome Sequencing Center for Infectious Disease"/>
            <person name="Wu L."/>
            <person name="Ma J."/>
        </authorList>
    </citation>
    <scope>NUCLEOTIDE SEQUENCE [LARGE SCALE GENOMIC DNA]</scope>
    <source>
        <strain evidence="9">CECT 8531</strain>
    </source>
</reference>
<evidence type="ECO:0000256" key="2">
    <source>
        <dbReference type="ARBA" id="ARBA00010944"/>
    </source>
</evidence>
<keyword evidence="9" id="KW-1185">Reference proteome</keyword>
<evidence type="ECO:0000256" key="4">
    <source>
        <dbReference type="ARBA" id="ARBA00017099"/>
    </source>
</evidence>
<dbReference type="Pfam" id="PF04321">
    <property type="entry name" value="RmlD_sub_bind"/>
    <property type="match status" value="1"/>
</dbReference>
<evidence type="ECO:0000256" key="3">
    <source>
        <dbReference type="ARBA" id="ARBA00012929"/>
    </source>
</evidence>
<comment type="catalytic activity">
    <reaction evidence="5 6">
        <text>dTDP-beta-L-rhamnose + NADP(+) = dTDP-4-dehydro-beta-L-rhamnose + NADPH + H(+)</text>
        <dbReference type="Rhea" id="RHEA:21796"/>
        <dbReference type="ChEBI" id="CHEBI:15378"/>
        <dbReference type="ChEBI" id="CHEBI:57510"/>
        <dbReference type="ChEBI" id="CHEBI:57783"/>
        <dbReference type="ChEBI" id="CHEBI:58349"/>
        <dbReference type="ChEBI" id="CHEBI:62830"/>
        <dbReference type="EC" id="1.1.1.133"/>
    </reaction>
</comment>
<comment type="cofactor">
    <cofactor evidence="6">
        <name>Mg(2+)</name>
        <dbReference type="ChEBI" id="CHEBI:18420"/>
    </cofactor>
    <text evidence="6">Binds 1 Mg(2+) ion per monomer.</text>
</comment>
<dbReference type="Proteomes" id="UP001595887">
    <property type="component" value="Unassembled WGS sequence"/>
</dbReference>
<evidence type="ECO:0000313" key="9">
    <source>
        <dbReference type="Proteomes" id="UP001595887"/>
    </source>
</evidence>
<dbReference type="PANTHER" id="PTHR10491">
    <property type="entry name" value="DTDP-4-DEHYDRORHAMNOSE REDUCTASE"/>
    <property type="match status" value="1"/>
</dbReference>
<gene>
    <name evidence="8" type="ORF">ACFOWX_01855</name>
</gene>
<name>A0ABV8RCL2_9SPHN</name>
<dbReference type="InterPro" id="IPR036291">
    <property type="entry name" value="NAD(P)-bd_dom_sf"/>
</dbReference>
<keyword evidence="6" id="KW-0560">Oxidoreductase</keyword>